<keyword evidence="2" id="KW-1185">Reference proteome</keyword>
<evidence type="ECO:0000313" key="2">
    <source>
        <dbReference type="Proteomes" id="UP001060215"/>
    </source>
</evidence>
<evidence type="ECO:0000313" key="1">
    <source>
        <dbReference type="EMBL" id="KAI7989420.1"/>
    </source>
</evidence>
<comment type="caution">
    <text evidence="1">The sequence shown here is derived from an EMBL/GenBank/DDBJ whole genome shotgun (WGS) entry which is preliminary data.</text>
</comment>
<name>A0ACC0FKY1_9ERIC</name>
<reference evidence="1 2" key="1">
    <citation type="journal article" date="2022" name="Plant J.">
        <title>Chromosome-level genome of Camellia lanceoleosa provides a valuable resource for understanding genome evolution and self-incompatibility.</title>
        <authorList>
            <person name="Gong W."/>
            <person name="Xiao S."/>
            <person name="Wang L."/>
            <person name="Liao Z."/>
            <person name="Chang Y."/>
            <person name="Mo W."/>
            <person name="Hu G."/>
            <person name="Li W."/>
            <person name="Zhao G."/>
            <person name="Zhu H."/>
            <person name="Hu X."/>
            <person name="Ji K."/>
            <person name="Xiang X."/>
            <person name="Song Q."/>
            <person name="Yuan D."/>
            <person name="Jin S."/>
            <person name="Zhang L."/>
        </authorList>
    </citation>
    <scope>NUCLEOTIDE SEQUENCE [LARGE SCALE GENOMIC DNA]</scope>
    <source>
        <strain evidence="1">SQ_2022a</strain>
    </source>
</reference>
<gene>
    <name evidence="1" type="ORF">LOK49_LG13G02499</name>
</gene>
<accession>A0ACC0FKY1</accession>
<proteinExistence type="predicted"/>
<dbReference type="Proteomes" id="UP001060215">
    <property type="component" value="Chromosome 14"/>
</dbReference>
<protein>
    <submittedName>
        <fullName evidence="1">Uncharacterized protein</fullName>
    </submittedName>
</protein>
<organism evidence="1 2">
    <name type="scientific">Camellia lanceoleosa</name>
    <dbReference type="NCBI Taxonomy" id="1840588"/>
    <lineage>
        <taxon>Eukaryota</taxon>
        <taxon>Viridiplantae</taxon>
        <taxon>Streptophyta</taxon>
        <taxon>Embryophyta</taxon>
        <taxon>Tracheophyta</taxon>
        <taxon>Spermatophyta</taxon>
        <taxon>Magnoliopsida</taxon>
        <taxon>eudicotyledons</taxon>
        <taxon>Gunneridae</taxon>
        <taxon>Pentapetalae</taxon>
        <taxon>asterids</taxon>
        <taxon>Ericales</taxon>
        <taxon>Theaceae</taxon>
        <taxon>Camellia</taxon>
    </lineage>
</organism>
<dbReference type="EMBL" id="CM045771">
    <property type="protein sequence ID" value="KAI7989420.1"/>
    <property type="molecule type" value="Genomic_DNA"/>
</dbReference>
<sequence>MSGATSTIGALSANVFWPPTAMIPGATPSSASNVNEVFYFSSGNPSIKETRGFMHFYRNDFTSLSPELPINLSHFFVLQILNHSNFVLDLHRVVMKT</sequence>